<dbReference type="PANTHER" id="PTHR33248">
    <property type="entry name" value="ZINC ION-BINDING PROTEIN"/>
    <property type="match status" value="1"/>
</dbReference>
<keyword evidence="5" id="KW-1133">Transmembrane helix</keyword>
<sequence length="129" mass="15445">MPSSQSSSLVNDFVLESPTCWCDLKTHLKTSHTRKNPGRRYFACPNYNTENAKCEFFVWADMLHLLEENFRARANKAPKTWDDVLHHEYNVQKMEDKVRERVKNLKIQERRLLCLYWVLTFVTVFVWFG</sequence>
<keyword evidence="2 4" id="KW-0863">Zinc-finger</keyword>
<keyword evidence="3" id="KW-0862">Zinc</keyword>
<name>A0A922EFR2_CARIL</name>
<evidence type="ECO:0000256" key="4">
    <source>
        <dbReference type="PROSITE-ProRule" id="PRU01343"/>
    </source>
</evidence>
<gene>
    <name evidence="7" type="ORF">I3842_08G138300</name>
</gene>
<dbReference type="PROSITE" id="PS51999">
    <property type="entry name" value="ZF_GRF"/>
    <property type="match status" value="1"/>
</dbReference>
<comment type="caution">
    <text evidence="7">The sequence shown here is derived from an EMBL/GenBank/DDBJ whole genome shotgun (WGS) entry which is preliminary data.</text>
</comment>
<proteinExistence type="predicted"/>
<evidence type="ECO:0000256" key="3">
    <source>
        <dbReference type="ARBA" id="ARBA00022833"/>
    </source>
</evidence>
<accession>A0A922EFR2</accession>
<dbReference type="GO" id="GO:0008270">
    <property type="term" value="F:zinc ion binding"/>
    <property type="evidence" value="ECO:0007669"/>
    <property type="project" value="UniProtKB-KW"/>
</dbReference>
<evidence type="ECO:0000313" key="8">
    <source>
        <dbReference type="Proteomes" id="UP000811246"/>
    </source>
</evidence>
<keyword evidence="5" id="KW-0812">Transmembrane</keyword>
<dbReference type="AlphaFoldDB" id="A0A922EFR2"/>
<reference evidence="7" key="1">
    <citation type="submission" date="2021-01" db="EMBL/GenBank/DDBJ databases">
        <authorList>
            <person name="Lovell J.T."/>
            <person name="Bentley N."/>
            <person name="Bhattarai G."/>
            <person name="Jenkins J.W."/>
            <person name="Sreedasyam A."/>
            <person name="Alarcon Y."/>
            <person name="Bock C."/>
            <person name="Boston L."/>
            <person name="Carlson J."/>
            <person name="Cervantes K."/>
            <person name="Clermont K."/>
            <person name="Krom N."/>
            <person name="Kubenka K."/>
            <person name="Mamidi S."/>
            <person name="Mattison C."/>
            <person name="Monteros M."/>
            <person name="Pisani C."/>
            <person name="Plott C."/>
            <person name="Rajasekar S."/>
            <person name="Rhein H.S."/>
            <person name="Rohla C."/>
            <person name="Song M."/>
            <person name="Hilaire R.S."/>
            <person name="Shu S."/>
            <person name="Wells L."/>
            <person name="Wang X."/>
            <person name="Webber J."/>
            <person name="Heerema R.J."/>
            <person name="Klein P."/>
            <person name="Conner P."/>
            <person name="Grauke L."/>
            <person name="Grimwood J."/>
            <person name="Schmutz J."/>
            <person name="Randall J.J."/>
        </authorList>
    </citation>
    <scope>NUCLEOTIDE SEQUENCE</scope>
    <source>
        <tissue evidence="7">Leaf</tissue>
    </source>
</reference>
<evidence type="ECO:0000259" key="6">
    <source>
        <dbReference type="PROSITE" id="PS51999"/>
    </source>
</evidence>
<dbReference type="InterPro" id="IPR010666">
    <property type="entry name" value="Znf_GRF"/>
</dbReference>
<feature type="domain" description="GRF-type" evidence="6">
    <location>
        <begin position="20"/>
        <end position="63"/>
    </location>
</feature>
<dbReference type="EMBL" id="CM031832">
    <property type="protein sequence ID" value="KAG6700937.1"/>
    <property type="molecule type" value="Genomic_DNA"/>
</dbReference>
<evidence type="ECO:0000313" key="7">
    <source>
        <dbReference type="EMBL" id="KAG6700937.1"/>
    </source>
</evidence>
<protein>
    <recommendedName>
        <fullName evidence="6">GRF-type domain-containing protein</fullName>
    </recommendedName>
</protein>
<dbReference type="Proteomes" id="UP000811246">
    <property type="component" value="Chromosome 8"/>
</dbReference>
<evidence type="ECO:0000256" key="5">
    <source>
        <dbReference type="SAM" id="Phobius"/>
    </source>
</evidence>
<evidence type="ECO:0000256" key="1">
    <source>
        <dbReference type="ARBA" id="ARBA00022723"/>
    </source>
</evidence>
<keyword evidence="1" id="KW-0479">Metal-binding</keyword>
<feature type="transmembrane region" description="Helical" evidence="5">
    <location>
        <begin position="111"/>
        <end position="128"/>
    </location>
</feature>
<organism evidence="7 8">
    <name type="scientific">Carya illinoinensis</name>
    <name type="common">Pecan</name>
    <dbReference type="NCBI Taxonomy" id="32201"/>
    <lineage>
        <taxon>Eukaryota</taxon>
        <taxon>Viridiplantae</taxon>
        <taxon>Streptophyta</taxon>
        <taxon>Embryophyta</taxon>
        <taxon>Tracheophyta</taxon>
        <taxon>Spermatophyta</taxon>
        <taxon>Magnoliopsida</taxon>
        <taxon>eudicotyledons</taxon>
        <taxon>Gunneridae</taxon>
        <taxon>Pentapetalae</taxon>
        <taxon>rosids</taxon>
        <taxon>fabids</taxon>
        <taxon>Fagales</taxon>
        <taxon>Juglandaceae</taxon>
        <taxon>Carya</taxon>
    </lineage>
</organism>
<evidence type="ECO:0000256" key="2">
    <source>
        <dbReference type="ARBA" id="ARBA00022771"/>
    </source>
</evidence>
<dbReference type="Pfam" id="PF06839">
    <property type="entry name" value="Zn_ribbon_GRF"/>
    <property type="match status" value="1"/>
</dbReference>
<keyword evidence="5" id="KW-0472">Membrane</keyword>